<dbReference type="PANTHER" id="PTHR44688:SF25">
    <property type="entry name" value="HTH LUXR-TYPE DOMAIN-CONTAINING PROTEIN"/>
    <property type="match status" value="1"/>
</dbReference>
<dbReference type="SUPFAM" id="SSF46894">
    <property type="entry name" value="C-terminal effector domain of the bipartite response regulators"/>
    <property type="match status" value="1"/>
</dbReference>
<dbReference type="GO" id="GO:0003677">
    <property type="term" value="F:DNA binding"/>
    <property type="evidence" value="ECO:0007669"/>
    <property type="project" value="UniProtKB-KW"/>
</dbReference>
<dbReference type="Pfam" id="PF00196">
    <property type="entry name" value="GerE"/>
    <property type="match status" value="1"/>
</dbReference>
<dbReference type="Proteomes" id="UP000654123">
    <property type="component" value="Unassembled WGS sequence"/>
</dbReference>
<keyword evidence="2" id="KW-0238">DNA-binding</keyword>
<dbReference type="EMBL" id="BMSV01000005">
    <property type="protein sequence ID" value="GGQ07953.1"/>
    <property type="molecule type" value="Genomic_DNA"/>
</dbReference>
<dbReference type="SMART" id="SM00421">
    <property type="entry name" value="HTH_LUXR"/>
    <property type="match status" value="1"/>
</dbReference>
<keyword evidence="1" id="KW-0805">Transcription regulation</keyword>
<proteinExistence type="predicted"/>
<reference evidence="5" key="2">
    <citation type="submission" date="2020-09" db="EMBL/GenBank/DDBJ databases">
        <authorList>
            <person name="Sun Q."/>
            <person name="Ohkuma M."/>
        </authorList>
    </citation>
    <scope>NUCLEOTIDE SEQUENCE</scope>
    <source>
        <strain evidence="5">JCM 4335</strain>
    </source>
</reference>
<evidence type="ECO:0000313" key="6">
    <source>
        <dbReference type="Proteomes" id="UP000654123"/>
    </source>
</evidence>
<accession>A0A918AZZ8</accession>
<name>A0A918AZZ8_9ACTN</name>
<evidence type="ECO:0000256" key="3">
    <source>
        <dbReference type="ARBA" id="ARBA00023163"/>
    </source>
</evidence>
<dbReference type="InterPro" id="IPR000792">
    <property type="entry name" value="Tscrpt_reg_LuxR_C"/>
</dbReference>
<sequence length="202" mass="20476">MTAPAPVAPPAPAAGGVRVRVVQAAGRPAASGRVGAMLRQAGIDPAPGPGAVTVVVTATVEEAVALCPGAGDRLLAVCDTVSASGLREALRAGVRAVLRSSDLTPAQLAAAVHGAWHGDSRVPYSALVRLLGGAAATDPPRLTPRQHSVLSLMAEGHGNAVIARTLSCSPHTVKNTVYELMGRLQARTRAQAVACAVRWSLI</sequence>
<dbReference type="PANTHER" id="PTHR44688">
    <property type="entry name" value="DNA-BINDING TRANSCRIPTIONAL ACTIVATOR DEVR_DOSR"/>
    <property type="match status" value="1"/>
</dbReference>
<keyword evidence="6" id="KW-1185">Reference proteome</keyword>
<dbReference type="PROSITE" id="PS50043">
    <property type="entry name" value="HTH_LUXR_2"/>
    <property type="match status" value="1"/>
</dbReference>
<dbReference type="AlphaFoldDB" id="A0A918AZZ8"/>
<gene>
    <name evidence="5" type="ORF">GCM10010249_27940</name>
</gene>
<comment type="caution">
    <text evidence="5">The sequence shown here is derived from an EMBL/GenBank/DDBJ whole genome shotgun (WGS) entry which is preliminary data.</text>
</comment>
<protein>
    <recommendedName>
        <fullName evidence="4">HTH luxR-type domain-containing protein</fullName>
    </recommendedName>
</protein>
<reference evidence="5" key="1">
    <citation type="journal article" date="2014" name="Int. J. Syst. Evol. Microbiol.">
        <title>Complete genome sequence of Corynebacterium casei LMG S-19264T (=DSM 44701T), isolated from a smear-ripened cheese.</title>
        <authorList>
            <consortium name="US DOE Joint Genome Institute (JGI-PGF)"/>
            <person name="Walter F."/>
            <person name="Albersmeier A."/>
            <person name="Kalinowski J."/>
            <person name="Ruckert C."/>
        </authorList>
    </citation>
    <scope>NUCLEOTIDE SEQUENCE</scope>
    <source>
        <strain evidence="5">JCM 4335</strain>
    </source>
</reference>
<feature type="domain" description="HTH luxR-type" evidence="4">
    <location>
        <begin position="135"/>
        <end position="200"/>
    </location>
</feature>
<evidence type="ECO:0000256" key="2">
    <source>
        <dbReference type="ARBA" id="ARBA00023125"/>
    </source>
</evidence>
<organism evidence="5 6">
    <name type="scientific">Streptomyces roseolilacinus</name>
    <dbReference type="NCBI Taxonomy" id="66904"/>
    <lineage>
        <taxon>Bacteria</taxon>
        <taxon>Bacillati</taxon>
        <taxon>Actinomycetota</taxon>
        <taxon>Actinomycetes</taxon>
        <taxon>Kitasatosporales</taxon>
        <taxon>Streptomycetaceae</taxon>
        <taxon>Streptomyces</taxon>
    </lineage>
</organism>
<evidence type="ECO:0000259" key="4">
    <source>
        <dbReference type="PROSITE" id="PS50043"/>
    </source>
</evidence>
<keyword evidence="3" id="KW-0804">Transcription</keyword>
<dbReference type="Gene3D" id="3.40.50.2300">
    <property type="match status" value="1"/>
</dbReference>
<dbReference type="InterPro" id="IPR016032">
    <property type="entry name" value="Sig_transdc_resp-reg_C-effctor"/>
</dbReference>
<evidence type="ECO:0000256" key="1">
    <source>
        <dbReference type="ARBA" id="ARBA00023015"/>
    </source>
</evidence>
<evidence type="ECO:0000313" key="5">
    <source>
        <dbReference type="EMBL" id="GGQ07953.1"/>
    </source>
</evidence>
<dbReference type="PRINTS" id="PR00038">
    <property type="entry name" value="HTHLUXR"/>
</dbReference>
<dbReference type="GO" id="GO:0006355">
    <property type="term" value="P:regulation of DNA-templated transcription"/>
    <property type="evidence" value="ECO:0007669"/>
    <property type="project" value="InterPro"/>
</dbReference>
<dbReference type="CDD" id="cd06170">
    <property type="entry name" value="LuxR_C_like"/>
    <property type="match status" value="1"/>
</dbReference>